<evidence type="ECO:0000259" key="4">
    <source>
        <dbReference type="Pfam" id="PF11127"/>
    </source>
</evidence>
<feature type="domain" description="Inner membrane protein YgaP-like transmembrane" evidence="4">
    <location>
        <begin position="23"/>
        <end position="82"/>
    </location>
</feature>
<dbReference type="Pfam" id="PF03364">
    <property type="entry name" value="Polyketide_cyc"/>
    <property type="match status" value="1"/>
</dbReference>
<dbReference type="OrthoDB" id="9797595at2"/>
<dbReference type="SUPFAM" id="SSF55961">
    <property type="entry name" value="Bet v1-like"/>
    <property type="match status" value="1"/>
</dbReference>
<accession>A0A2S7IQW4</accession>
<protein>
    <submittedName>
        <fullName evidence="5">Cyclase</fullName>
    </submittedName>
</protein>
<dbReference type="InterPro" id="IPR047137">
    <property type="entry name" value="ORF3"/>
</dbReference>
<dbReference type="CDD" id="cd07817">
    <property type="entry name" value="SRPBCC_8"/>
    <property type="match status" value="1"/>
</dbReference>
<comment type="caution">
    <text evidence="5">The sequence shown here is derived from an EMBL/GenBank/DDBJ whole genome shotgun (WGS) entry which is preliminary data.</text>
</comment>
<name>A0A2S7IQW4_9BACT</name>
<proteinExistence type="inferred from homology"/>
<evidence type="ECO:0000259" key="3">
    <source>
        <dbReference type="Pfam" id="PF03364"/>
    </source>
</evidence>
<keyword evidence="6" id="KW-1185">Reference proteome</keyword>
<evidence type="ECO:0000313" key="6">
    <source>
        <dbReference type="Proteomes" id="UP000239590"/>
    </source>
</evidence>
<organism evidence="5 6">
    <name type="scientific">Siphonobacter curvatus</name>
    <dbReference type="NCBI Taxonomy" id="2094562"/>
    <lineage>
        <taxon>Bacteria</taxon>
        <taxon>Pseudomonadati</taxon>
        <taxon>Bacteroidota</taxon>
        <taxon>Cytophagia</taxon>
        <taxon>Cytophagales</taxon>
        <taxon>Cytophagaceae</taxon>
        <taxon>Siphonobacter</taxon>
    </lineage>
</organism>
<dbReference type="InterPro" id="IPR021309">
    <property type="entry name" value="YgaP-like_TM"/>
</dbReference>
<dbReference type="Proteomes" id="UP000239590">
    <property type="component" value="Unassembled WGS sequence"/>
</dbReference>
<dbReference type="PANTHER" id="PTHR33824:SF7">
    <property type="entry name" value="POLYKETIDE CYCLASE_DEHYDRASE AND LIPID TRANSPORT SUPERFAMILY PROTEIN"/>
    <property type="match status" value="1"/>
</dbReference>
<dbReference type="AlphaFoldDB" id="A0A2S7IQW4"/>
<evidence type="ECO:0000256" key="2">
    <source>
        <dbReference type="SAM" id="MobiDB-lite"/>
    </source>
</evidence>
<dbReference type="EMBL" id="PTRA01000001">
    <property type="protein sequence ID" value="PQA60107.1"/>
    <property type="molecule type" value="Genomic_DNA"/>
</dbReference>
<dbReference type="InterPro" id="IPR023393">
    <property type="entry name" value="START-like_dom_sf"/>
</dbReference>
<dbReference type="PANTHER" id="PTHR33824">
    <property type="entry name" value="POLYKETIDE CYCLASE/DEHYDRASE AND LIPID TRANSPORT SUPERFAMILY PROTEIN"/>
    <property type="match status" value="1"/>
</dbReference>
<comment type="similarity">
    <text evidence="1">Belongs to the ribosome association toxin RatA family.</text>
</comment>
<evidence type="ECO:0000256" key="1">
    <source>
        <dbReference type="ARBA" id="ARBA00008918"/>
    </source>
</evidence>
<sequence length="263" mass="29419">MVFQRKYSVEETINPQPSGSGQVNIGSTERMISAFSGALLTFYAIRRPVKHWALLSAGGYMLYRGLSGYCPMNQAVGRNTSDKEIESLQISRTVTVNRPRSKVYAFWRQLDNLPRFMQHLASVTPLDTKRSHWVAAVPKGLGTIEWDAEILEEVENERLVWRSVAEATVDNAGEVYFKDAPGGQGTEIHAIIRYQAPAGYAGQALASLFNPAFGQMVKEDLRRFKNLLETGELPVSEAQYSGQRVSDKTEPSKKQEIYESPVL</sequence>
<feature type="region of interest" description="Disordered" evidence="2">
    <location>
        <begin position="238"/>
        <end position="263"/>
    </location>
</feature>
<dbReference type="InterPro" id="IPR005031">
    <property type="entry name" value="COQ10_START"/>
</dbReference>
<evidence type="ECO:0000313" key="5">
    <source>
        <dbReference type="EMBL" id="PQA60107.1"/>
    </source>
</evidence>
<dbReference type="RefSeq" id="WP_104712059.1">
    <property type="nucleotide sequence ID" value="NZ_PTRA01000001.1"/>
</dbReference>
<gene>
    <name evidence="5" type="ORF">C5O19_10960</name>
</gene>
<dbReference type="Gene3D" id="3.30.530.20">
    <property type="match status" value="1"/>
</dbReference>
<dbReference type="Pfam" id="PF11127">
    <property type="entry name" value="YgaP-like_TM"/>
    <property type="match status" value="1"/>
</dbReference>
<feature type="domain" description="Coenzyme Q-binding protein COQ10 START" evidence="3">
    <location>
        <begin position="96"/>
        <end position="216"/>
    </location>
</feature>
<reference evidence="6" key="1">
    <citation type="submission" date="2018-02" db="EMBL/GenBank/DDBJ databases">
        <title>Genome sequencing of Solimonas sp. HR-BB.</title>
        <authorList>
            <person name="Lee Y."/>
            <person name="Jeon C.O."/>
        </authorList>
    </citation>
    <scope>NUCLEOTIDE SEQUENCE [LARGE SCALE GENOMIC DNA]</scope>
    <source>
        <strain evidence="6">HR-U</strain>
    </source>
</reference>
<feature type="compositionally biased region" description="Basic and acidic residues" evidence="2">
    <location>
        <begin position="245"/>
        <end position="257"/>
    </location>
</feature>